<dbReference type="AlphaFoldDB" id="A0A2T1NLZ4"/>
<dbReference type="OrthoDB" id="965965at2"/>
<reference evidence="1 2" key="1">
    <citation type="submission" date="2018-03" db="EMBL/GenBank/DDBJ databases">
        <title>Mesoflavibacter sp. HG37 and Mesoflavibacter sp. HG96 sp.nov., two marine bacteria isolated from seawater of Western Pacific Ocean.</title>
        <authorList>
            <person name="Cheng H."/>
            <person name="Wu Y.-H."/>
            <person name="Guo L.-L."/>
            <person name="Xu X.-W."/>
        </authorList>
    </citation>
    <scope>NUCLEOTIDE SEQUENCE [LARGE SCALE GENOMIC DNA]</scope>
    <source>
        <strain evidence="1 2">KCTC 42117</strain>
    </source>
</reference>
<sequence length="528" mass="61859">MIEIDIFNYNEEDVKEKVYNNPVKLIIKKETFEEAKRLRKIHKNRSVIAFKHVVFNSEVSINVDEGVDHDILISFHYCFIDNFSPFALESKNVSLYFGSSILDSFVARDVPLASIQFNNCFGSFTLENLKKCHISYTEENIFYLQWEKLVSTTRFNSFDDILSIKTRFNIVDVIDVNFYGNEFDKEKRNELQIDDNNVFTDKIAQTEEYKQKKLLTKEEKLKLYLTISLKYNVGKAHQKTKITKLLLNSIQFEGKPEGEIIVDTCKVDNIYMRNFSPKGDFTLYNIQTRGLSKGKFEVHNSNLDNTWFNSVKLNQYFIVFYRASFINTKFSSTIFPTTKELLEISLSSVENIHYPDKKSDKEAYNRDMYELFLELKQAFEKRGNVFEAQKMKAVAHDFLNKITSGNARKSEFWNSTSILWLNKISNFHGVSVRNAFWAIFASLCLFHWLNVLSFDSYYLTVNSWDEVWTIFKDTFKYIFVIANPAHKVSSLAPEGEVTSYTYAVSFFSRIAVGYLYYQFIAAFRRFGK</sequence>
<evidence type="ECO:0000313" key="2">
    <source>
        <dbReference type="Proteomes" id="UP000238430"/>
    </source>
</evidence>
<keyword evidence="2" id="KW-1185">Reference proteome</keyword>
<gene>
    <name evidence="1" type="ORF">C7H61_01680</name>
</gene>
<proteinExistence type="predicted"/>
<organism evidence="1 2">
    <name type="scientific">Mesoflavibacter zeaxanthinifaciens subsp. sabulilitoris</name>
    <dbReference type="NCBI Taxonomy" id="1520893"/>
    <lineage>
        <taxon>Bacteria</taxon>
        <taxon>Pseudomonadati</taxon>
        <taxon>Bacteroidota</taxon>
        <taxon>Flavobacteriia</taxon>
        <taxon>Flavobacteriales</taxon>
        <taxon>Flavobacteriaceae</taxon>
        <taxon>Mesoflavibacter</taxon>
    </lineage>
</organism>
<comment type="caution">
    <text evidence="1">The sequence shown here is derived from an EMBL/GenBank/DDBJ whole genome shotgun (WGS) entry which is preliminary data.</text>
</comment>
<dbReference type="RefSeq" id="WP_106676583.1">
    <property type="nucleotide sequence ID" value="NZ_JACHWV010000006.1"/>
</dbReference>
<dbReference type="EMBL" id="PXOT01000014">
    <property type="protein sequence ID" value="PSG93909.1"/>
    <property type="molecule type" value="Genomic_DNA"/>
</dbReference>
<accession>A0A2T1NLZ4</accession>
<protein>
    <submittedName>
        <fullName evidence="1">Uncharacterized protein</fullName>
    </submittedName>
</protein>
<evidence type="ECO:0000313" key="1">
    <source>
        <dbReference type="EMBL" id="PSG93909.1"/>
    </source>
</evidence>
<dbReference type="Proteomes" id="UP000238430">
    <property type="component" value="Unassembled WGS sequence"/>
</dbReference>
<name>A0A2T1NLZ4_9FLAO</name>